<keyword evidence="1" id="KW-0472">Membrane</keyword>
<keyword evidence="1" id="KW-0812">Transmembrane</keyword>
<protein>
    <submittedName>
        <fullName evidence="3">DUF1206 domain-containing protein</fullName>
    </submittedName>
</protein>
<accession>A0A426QH48</accession>
<name>A0A426QH48_9GAMM</name>
<gene>
    <name evidence="3" type="ORF">D6C00_03250</name>
</gene>
<sequence>MSYIHGMRTGDMNISRRQNKFQWFSRLGYASRGVIYLIIGWFFLVVAYTTDSSAARGLPGALMALRQQAYGSWLLMTMPIGLMAFGLYSLLEAVFRRIQRPLT</sequence>
<evidence type="ECO:0000256" key="1">
    <source>
        <dbReference type="SAM" id="Phobius"/>
    </source>
</evidence>
<comment type="caution">
    <text evidence="3">The sequence shown here is derived from an EMBL/GenBank/DDBJ whole genome shotgun (WGS) entry which is preliminary data.</text>
</comment>
<reference evidence="3 4" key="1">
    <citation type="journal article" date="2010" name="Int. J. Syst. Evol. Microbiol.">
        <title>Thiohalobacter thiocyanaticus gen. nov., sp. nov., a moderately halophilic, sulfur-oxidizing gammaproteobacterium from hypersaline lakes, that utilizes thiocyanate.</title>
        <authorList>
            <person name="Sorokin D.Y."/>
            <person name="Kovaleva O.L."/>
            <person name="Tourova T.P."/>
            <person name="Muyzer G."/>
        </authorList>
    </citation>
    <scope>NUCLEOTIDE SEQUENCE [LARGE SCALE GENOMIC DNA]</scope>
    <source>
        <strain evidence="3 4">Hrh1</strain>
    </source>
</reference>
<evidence type="ECO:0000313" key="3">
    <source>
        <dbReference type="EMBL" id="RRQ21072.1"/>
    </source>
</evidence>
<organism evidence="3 4">
    <name type="scientific">Thiohalobacter thiocyanaticus</name>
    <dbReference type="NCBI Taxonomy" id="585455"/>
    <lineage>
        <taxon>Bacteria</taxon>
        <taxon>Pseudomonadati</taxon>
        <taxon>Pseudomonadota</taxon>
        <taxon>Gammaproteobacteria</taxon>
        <taxon>Thiohalobacterales</taxon>
        <taxon>Thiohalobacteraceae</taxon>
        <taxon>Thiohalobacter</taxon>
    </lineage>
</organism>
<keyword evidence="4" id="KW-1185">Reference proteome</keyword>
<dbReference type="Proteomes" id="UP000287798">
    <property type="component" value="Unassembled WGS sequence"/>
</dbReference>
<evidence type="ECO:0000259" key="2">
    <source>
        <dbReference type="Pfam" id="PF06724"/>
    </source>
</evidence>
<dbReference type="Pfam" id="PF06724">
    <property type="entry name" value="DUF1206"/>
    <property type="match status" value="1"/>
</dbReference>
<dbReference type="AlphaFoldDB" id="A0A426QH48"/>
<feature type="transmembrane region" description="Helical" evidence="1">
    <location>
        <begin position="70"/>
        <end position="91"/>
    </location>
</feature>
<proteinExistence type="predicted"/>
<keyword evidence="1" id="KW-1133">Transmembrane helix</keyword>
<dbReference type="EMBL" id="QZMU01000001">
    <property type="protein sequence ID" value="RRQ21072.1"/>
    <property type="molecule type" value="Genomic_DNA"/>
</dbReference>
<evidence type="ECO:0000313" key="4">
    <source>
        <dbReference type="Proteomes" id="UP000287798"/>
    </source>
</evidence>
<dbReference type="InterPro" id="IPR009597">
    <property type="entry name" value="DUF1206"/>
</dbReference>
<feature type="transmembrane region" description="Helical" evidence="1">
    <location>
        <begin position="29"/>
        <end position="50"/>
    </location>
</feature>
<feature type="domain" description="DUF1206" evidence="2">
    <location>
        <begin position="27"/>
        <end position="96"/>
    </location>
</feature>